<keyword evidence="4" id="KW-0533">Nickel</keyword>
<dbReference type="GO" id="GO:0016462">
    <property type="term" value="F:pyrophosphatase activity"/>
    <property type="evidence" value="ECO:0007669"/>
    <property type="project" value="UniProtKB-ARBA"/>
</dbReference>
<dbReference type="Pfam" id="PF01937">
    <property type="entry name" value="ARMT1-like_dom"/>
    <property type="match status" value="1"/>
</dbReference>
<dbReference type="OMA" id="IFARQKM"/>
<keyword evidence="10" id="KW-0808">Transferase</keyword>
<proteinExistence type="inferred from homology"/>
<comment type="function">
    <text evidence="8 10">Metal-dependent phosphatase that shows phosphatase activity against several substrates, including fructose-1-phosphate and fructose-6-phosphate. Its preference for fructose-1-phosphate, a strong glycating agent that causes DNA damage rather than a canonical yeast metabolite, suggests a damage-control function in hexose phosphate metabolism. Has also been shown to have O-methyltransferase activity that methylates glutamate residues of target proteins to form gamma-glutamyl methyl ester residues. Possibly methylates PCNA, suggesting it is involved in the DNA damage response.</text>
</comment>
<comment type="catalytic activity">
    <reaction evidence="2 10">
        <text>beta-D-fructose 1-phosphate + H2O = D-fructose + phosphate</text>
        <dbReference type="Rhea" id="RHEA:35603"/>
        <dbReference type="ChEBI" id="CHEBI:15377"/>
        <dbReference type="ChEBI" id="CHEBI:37721"/>
        <dbReference type="ChEBI" id="CHEBI:43474"/>
        <dbReference type="ChEBI" id="CHEBI:138881"/>
    </reaction>
</comment>
<evidence type="ECO:0000256" key="9">
    <source>
        <dbReference type="ARBA" id="ARBA00048809"/>
    </source>
</evidence>
<comment type="catalytic activity">
    <reaction evidence="9 10">
        <text>beta-D-fructose 6-phosphate = dihydroxyacetone + D-glyceraldehyde 3-phosphate</text>
        <dbReference type="Rhea" id="RHEA:28002"/>
        <dbReference type="ChEBI" id="CHEBI:16016"/>
        <dbReference type="ChEBI" id="CHEBI:57634"/>
        <dbReference type="ChEBI" id="CHEBI:59776"/>
    </reaction>
</comment>
<dbReference type="GO" id="GO:0032259">
    <property type="term" value="P:methylation"/>
    <property type="evidence" value="ECO:0007669"/>
    <property type="project" value="UniProtKB-KW"/>
</dbReference>
<evidence type="ECO:0000256" key="2">
    <source>
        <dbReference type="ARBA" id="ARBA00001326"/>
    </source>
</evidence>
<organism evidence="12">
    <name type="scientific">Octopus bimaculoides</name>
    <name type="common">California two-spotted octopus</name>
    <dbReference type="NCBI Taxonomy" id="37653"/>
    <lineage>
        <taxon>Eukaryota</taxon>
        <taxon>Metazoa</taxon>
        <taxon>Spiralia</taxon>
        <taxon>Lophotrochozoa</taxon>
        <taxon>Mollusca</taxon>
        <taxon>Cephalopoda</taxon>
        <taxon>Coleoidea</taxon>
        <taxon>Octopodiformes</taxon>
        <taxon>Octopoda</taxon>
        <taxon>Incirrata</taxon>
        <taxon>Octopodidae</taxon>
        <taxon>Octopus</taxon>
    </lineage>
</organism>
<keyword evidence="7 10" id="KW-0464">Manganese</keyword>
<dbReference type="Gene3D" id="3.40.50.10880">
    <property type="entry name" value="Uncharacterised protein PF01937, DUF89, domain 3"/>
    <property type="match status" value="1"/>
</dbReference>
<dbReference type="GO" id="GO:0008983">
    <property type="term" value="F:protein-glutamate O-methyltransferase activity"/>
    <property type="evidence" value="ECO:0007669"/>
    <property type="project" value="RHEA"/>
</dbReference>
<protein>
    <recommendedName>
        <fullName evidence="10">Sugar phosphate phosphatase</fullName>
        <ecNumber evidence="10">2.1.1.-</ecNumber>
        <ecNumber evidence="10">3.1.3.-</ecNumber>
    </recommendedName>
</protein>
<dbReference type="OrthoDB" id="541375at2759"/>
<dbReference type="EMBL" id="KQ425946">
    <property type="protein sequence ID" value="KOF68806.1"/>
    <property type="molecule type" value="Genomic_DNA"/>
</dbReference>
<dbReference type="SUPFAM" id="SSF111321">
    <property type="entry name" value="AF1104-like"/>
    <property type="match status" value="1"/>
</dbReference>
<gene>
    <name evidence="12" type="ORF">OCBIM_22006492mg</name>
</gene>
<comment type="cofactor">
    <cofactor evidence="10">
        <name>Mn(2+)</name>
        <dbReference type="ChEBI" id="CHEBI:29035"/>
    </cofactor>
    <cofactor evidence="10">
        <name>Ni(2+)</name>
        <dbReference type="ChEBI" id="CHEBI:49786"/>
    </cofactor>
</comment>
<dbReference type="GO" id="GO:0005634">
    <property type="term" value="C:nucleus"/>
    <property type="evidence" value="ECO:0007669"/>
    <property type="project" value="TreeGrafter"/>
</dbReference>
<evidence type="ECO:0000256" key="7">
    <source>
        <dbReference type="ARBA" id="ARBA00023211"/>
    </source>
</evidence>
<dbReference type="EC" id="3.1.3.-" evidence="10"/>
<dbReference type="InterPro" id="IPR036075">
    <property type="entry name" value="ARMT-1-like_metal-bd_sf"/>
</dbReference>
<evidence type="ECO:0000256" key="8">
    <source>
        <dbReference type="ARBA" id="ARBA00045980"/>
    </source>
</evidence>
<evidence type="ECO:0000259" key="11">
    <source>
        <dbReference type="Pfam" id="PF01937"/>
    </source>
</evidence>
<name>A0A0L8FVR9_OCTBM</name>
<dbReference type="GO" id="GO:0046872">
    <property type="term" value="F:metal ion binding"/>
    <property type="evidence" value="ECO:0007669"/>
    <property type="project" value="UniProtKB-UniRule"/>
</dbReference>
<keyword evidence="5 10" id="KW-0479">Metal-binding</keyword>
<dbReference type="InterPro" id="IPR039763">
    <property type="entry name" value="ARMT1"/>
</dbReference>
<dbReference type="InterPro" id="IPR002791">
    <property type="entry name" value="ARMT1-like_metal-bd"/>
</dbReference>
<dbReference type="PANTHER" id="PTHR12260">
    <property type="entry name" value="DAMAGE-CONTROL PHOSPHATASE ARMT1"/>
    <property type="match status" value="1"/>
</dbReference>
<dbReference type="AlphaFoldDB" id="A0A0L8FVR9"/>
<sequence length="458" mass="51963">MADETTPIGEPLTAKYRNSFAYTTIKDRLPVILSKIADSLCRMKDQVKADYGEKGCNELKTIIGCMSKLRNEVQTDKTLKPIEDQRSDVSQWNDYLVEVRNLAAGNVSSSSSSVEDSSANVSWFNERWLYVECYMYRRVQEAVELCEVLNQLDVFQQQKQSALLSSQPAIDGLLSFLDDLLSKLGPSISDFDLQVAFKHLIQVALWSNKCDLSISAGAEMKYQFSLLETLKILSDNILVDDTSSIWNQLEKMRHPSDYPTSARIDIVLDNSGYELITDLCLAEFFIASGLVTTVHFHGKAFPWFVSDTTQEDFYSTLTKLEQSTDEVAARFGQKWLKRLQDGSWHFTVHDFWTLPYTFDQMKLRSPNLYNHLAASNLILFKGDLNYRKLVGDINWDTTTPFCDALRGFHPAPLCVLRTIKSDTVAGLNDDVKTKVSNTDAQWMINGNWGIISFSDQIS</sequence>
<dbReference type="KEGG" id="obi:106880821"/>
<feature type="domain" description="Damage-control phosphatase ARMT1-like metal-binding" evidence="11">
    <location>
        <begin position="24"/>
        <end position="429"/>
    </location>
</feature>
<evidence type="ECO:0000256" key="4">
    <source>
        <dbReference type="ARBA" id="ARBA00022596"/>
    </source>
</evidence>
<comment type="similarity">
    <text evidence="3 10">Belongs to the damage-control phosphatase family. Sugar phosphate phosphatase III subfamily.</text>
</comment>
<dbReference type="STRING" id="37653.A0A0L8FVR9"/>
<evidence type="ECO:0000256" key="1">
    <source>
        <dbReference type="ARBA" id="ARBA00000807"/>
    </source>
</evidence>
<reference evidence="12" key="1">
    <citation type="submission" date="2015-07" db="EMBL/GenBank/DDBJ databases">
        <title>MeaNS - Measles Nucleotide Surveillance Program.</title>
        <authorList>
            <person name="Tran T."/>
            <person name="Druce J."/>
        </authorList>
    </citation>
    <scope>NUCLEOTIDE SEQUENCE</scope>
    <source>
        <strain evidence="12">UCB-OBI-ISO-001</strain>
        <tissue evidence="12">Gonad</tissue>
    </source>
</reference>
<evidence type="ECO:0000256" key="10">
    <source>
        <dbReference type="RuleBase" id="RU367030"/>
    </source>
</evidence>
<dbReference type="GO" id="GO:0097023">
    <property type="term" value="F:fructose 6-phosphate aldolase activity"/>
    <property type="evidence" value="ECO:0007669"/>
    <property type="project" value="RHEA"/>
</dbReference>
<comment type="domain">
    <text evidence="10">Subfamily III proteins have a conserved RTxK motif about 40-50 residues from the C-terminus; the threonine may be replaced by serine or cysteine.</text>
</comment>
<dbReference type="GO" id="GO:0030643">
    <property type="term" value="P:intracellular phosphate ion homeostasis"/>
    <property type="evidence" value="ECO:0007669"/>
    <property type="project" value="UniProtKB-ARBA"/>
</dbReference>
<keyword evidence="10" id="KW-0489">Methyltransferase</keyword>
<accession>A0A0L8FVR9</accession>
<dbReference type="GO" id="GO:0006974">
    <property type="term" value="P:DNA damage response"/>
    <property type="evidence" value="ECO:0007669"/>
    <property type="project" value="TreeGrafter"/>
</dbReference>
<dbReference type="EC" id="2.1.1.-" evidence="10"/>
<dbReference type="FunFam" id="3.40.50.10880:FF:000005">
    <property type="entry name" value="DUF89-domain-containing protein"/>
    <property type="match status" value="1"/>
</dbReference>
<dbReference type="PANTHER" id="PTHR12260:SF6">
    <property type="entry name" value="DAMAGE-CONTROL PHOSPHATASE ARMT1"/>
    <property type="match status" value="1"/>
</dbReference>
<evidence type="ECO:0000256" key="6">
    <source>
        <dbReference type="ARBA" id="ARBA00022801"/>
    </source>
</evidence>
<evidence type="ECO:0000313" key="12">
    <source>
        <dbReference type="EMBL" id="KOF68806.1"/>
    </source>
</evidence>
<evidence type="ECO:0000256" key="5">
    <source>
        <dbReference type="ARBA" id="ARBA00022723"/>
    </source>
</evidence>
<evidence type="ECO:0000256" key="3">
    <source>
        <dbReference type="ARBA" id="ARBA00009519"/>
    </source>
</evidence>
<keyword evidence="6 10" id="KW-0378">Hydrolase</keyword>
<dbReference type="GO" id="GO:0103026">
    <property type="term" value="F:fructose-1-phosphatase activity"/>
    <property type="evidence" value="ECO:0007669"/>
    <property type="project" value="RHEA"/>
</dbReference>
<comment type="catalytic activity">
    <reaction evidence="1 10">
        <text>L-glutamyl-[protein] + S-adenosyl-L-methionine = [protein]-L-glutamate 5-O-methyl ester + S-adenosyl-L-homocysteine</text>
        <dbReference type="Rhea" id="RHEA:24452"/>
        <dbReference type="Rhea" id="RHEA-COMP:10208"/>
        <dbReference type="Rhea" id="RHEA-COMP:10311"/>
        <dbReference type="ChEBI" id="CHEBI:29973"/>
        <dbReference type="ChEBI" id="CHEBI:57856"/>
        <dbReference type="ChEBI" id="CHEBI:59789"/>
        <dbReference type="ChEBI" id="CHEBI:82795"/>
    </reaction>
</comment>
<dbReference type="Gene3D" id="1.20.930.60">
    <property type="match status" value="1"/>
</dbReference>